<comment type="caution">
    <text evidence="2">The sequence shown here is derived from an EMBL/GenBank/DDBJ whole genome shotgun (WGS) entry which is preliminary data.</text>
</comment>
<evidence type="ECO:0000256" key="1">
    <source>
        <dbReference type="SAM" id="MobiDB-lite"/>
    </source>
</evidence>
<feature type="compositionally biased region" description="Basic and acidic residues" evidence="1">
    <location>
        <begin position="186"/>
        <end position="202"/>
    </location>
</feature>
<feature type="region of interest" description="Disordered" evidence="1">
    <location>
        <begin position="183"/>
        <end position="216"/>
    </location>
</feature>
<evidence type="ECO:0000313" key="3">
    <source>
        <dbReference type="Proteomes" id="UP000830375"/>
    </source>
</evidence>
<keyword evidence="3" id="KW-1185">Reference proteome</keyword>
<accession>A0ABQ8LY23</accession>
<feature type="region of interest" description="Disordered" evidence="1">
    <location>
        <begin position="1"/>
        <end position="24"/>
    </location>
</feature>
<evidence type="ECO:0000313" key="2">
    <source>
        <dbReference type="EMBL" id="KAI2654538.1"/>
    </source>
</evidence>
<feature type="compositionally biased region" description="Gly residues" evidence="1">
    <location>
        <begin position="111"/>
        <end position="148"/>
    </location>
</feature>
<dbReference type="EMBL" id="JACTAM010000017">
    <property type="protein sequence ID" value="KAI2654538.1"/>
    <property type="molecule type" value="Genomic_DNA"/>
</dbReference>
<dbReference type="Proteomes" id="UP000830375">
    <property type="component" value="Unassembled WGS sequence"/>
</dbReference>
<organism evidence="2 3">
    <name type="scientific">Labeo rohita</name>
    <name type="common">Indian major carp</name>
    <name type="synonym">Cyprinus rohita</name>
    <dbReference type="NCBI Taxonomy" id="84645"/>
    <lineage>
        <taxon>Eukaryota</taxon>
        <taxon>Metazoa</taxon>
        <taxon>Chordata</taxon>
        <taxon>Craniata</taxon>
        <taxon>Vertebrata</taxon>
        <taxon>Euteleostomi</taxon>
        <taxon>Actinopterygii</taxon>
        <taxon>Neopterygii</taxon>
        <taxon>Teleostei</taxon>
        <taxon>Ostariophysi</taxon>
        <taxon>Cypriniformes</taxon>
        <taxon>Cyprinidae</taxon>
        <taxon>Labeoninae</taxon>
        <taxon>Labeonini</taxon>
        <taxon>Labeo</taxon>
    </lineage>
</organism>
<protein>
    <submittedName>
        <fullName evidence="2">Protein REPRESSOR OF SILENCING 3</fullName>
    </submittedName>
</protein>
<feature type="region of interest" description="Disordered" evidence="1">
    <location>
        <begin position="109"/>
        <end position="148"/>
    </location>
</feature>
<sequence length="352" mass="36697">MADQRAQEAMAEHTVREATADQGARGAMAEHTVWEAMADQGARGAMAEQTVREAMAGQTVREDMAEYTVREAMVEQGAIGEQGAWPGTVLEARALEGALEALALEAAGTRGRSGGAGSGGSGTGGHSGGSGTGRRSGGAGSGQRSGGSGTLKIKSLLYSTGYSKTVPLNICHIARSRAQTAITPLHGHDTRAHHDKSARSKEQAISPEPKPHKKSYQVCEPTTPCIAINELYKNMEVDILLNLSSPLVLPSIKYLMSSLSLQVLPSTMSPVSSLPLVRPSTLPVLSTLDLPVTSSALSISPLWLTDLSAPPWLLPPSAPTGTIVLTAPLGSLFPLAPPWSDVAPWTSGPPFL</sequence>
<gene>
    <name evidence="2" type="ORF">H4Q32_011283</name>
</gene>
<feature type="compositionally biased region" description="Basic and acidic residues" evidence="1">
    <location>
        <begin position="10"/>
        <end position="19"/>
    </location>
</feature>
<proteinExistence type="predicted"/>
<name>A0ABQ8LY23_LABRO</name>
<reference evidence="2 3" key="1">
    <citation type="submission" date="2022-01" db="EMBL/GenBank/DDBJ databases">
        <title>A high-quality chromosome-level genome assembly of rohu carp, Labeo rohita.</title>
        <authorList>
            <person name="Arick M.A. II"/>
            <person name="Hsu C.-Y."/>
            <person name="Magbanua Z."/>
            <person name="Pechanova O."/>
            <person name="Grover C."/>
            <person name="Miller E."/>
            <person name="Thrash A."/>
            <person name="Ezzel L."/>
            <person name="Alam S."/>
            <person name="Benzie J."/>
            <person name="Hamilton M."/>
            <person name="Karsi A."/>
            <person name="Lawrence M.L."/>
            <person name="Peterson D.G."/>
        </authorList>
    </citation>
    <scope>NUCLEOTIDE SEQUENCE [LARGE SCALE GENOMIC DNA]</scope>
    <source>
        <strain evidence="3">BAU-BD-2019</strain>
        <tissue evidence="2">Blood</tissue>
    </source>
</reference>